<gene>
    <name evidence="3" type="ORF">AAHA92_29246</name>
</gene>
<dbReference type="Proteomes" id="UP001567538">
    <property type="component" value="Unassembled WGS sequence"/>
</dbReference>
<dbReference type="PANTHER" id="PTHR33067:SF15">
    <property type="entry name" value="RNA-DIRECTED DNA POLYMERASE"/>
    <property type="match status" value="1"/>
</dbReference>
<evidence type="ECO:0000259" key="2">
    <source>
        <dbReference type="Pfam" id="PF00078"/>
    </source>
</evidence>
<accession>A0ABD1FXR2</accession>
<dbReference type="InterPro" id="IPR021109">
    <property type="entry name" value="Peptidase_aspartic_dom_sf"/>
</dbReference>
<dbReference type="InterPro" id="IPR043502">
    <property type="entry name" value="DNA/RNA_pol_sf"/>
</dbReference>
<dbReference type="PANTHER" id="PTHR33067">
    <property type="entry name" value="RNA-DIRECTED DNA POLYMERASE-RELATED"/>
    <property type="match status" value="1"/>
</dbReference>
<evidence type="ECO:0000313" key="4">
    <source>
        <dbReference type="Proteomes" id="UP001567538"/>
    </source>
</evidence>
<evidence type="ECO:0000313" key="3">
    <source>
        <dbReference type="EMBL" id="KAL1536623.1"/>
    </source>
</evidence>
<dbReference type="InterPro" id="IPR043128">
    <property type="entry name" value="Rev_trsase/Diguanyl_cyclase"/>
</dbReference>
<dbReference type="InterPro" id="IPR000477">
    <property type="entry name" value="RT_dom"/>
</dbReference>
<dbReference type="AlphaFoldDB" id="A0ABD1FXR2"/>
<dbReference type="Gene3D" id="3.10.10.10">
    <property type="entry name" value="HIV Type 1 Reverse Transcriptase, subunit A, domain 1"/>
    <property type="match status" value="2"/>
</dbReference>
<comment type="caution">
    <text evidence="3">The sequence shown here is derived from an EMBL/GenBank/DDBJ whole genome shotgun (WGS) entry which is preliminary data.</text>
</comment>
<protein>
    <recommendedName>
        <fullName evidence="2">Reverse transcriptase domain-containing protein</fullName>
    </recommendedName>
</protein>
<organism evidence="3 4">
    <name type="scientific">Salvia divinorum</name>
    <name type="common">Maria pastora</name>
    <name type="synonym">Diviner's sage</name>
    <dbReference type="NCBI Taxonomy" id="28513"/>
    <lineage>
        <taxon>Eukaryota</taxon>
        <taxon>Viridiplantae</taxon>
        <taxon>Streptophyta</taxon>
        <taxon>Embryophyta</taxon>
        <taxon>Tracheophyta</taxon>
        <taxon>Spermatophyta</taxon>
        <taxon>Magnoliopsida</taxon>
        <taxon>eudicotyledons</taxon>
        <taxon>Gunneridae</taxon>
        <taxon>Pentapetalae</taxon>
        <taxon>asterids</taxon>
        <taxon>lamiids</taxon>
        <taxon>Lamiales</taxon>
        <taxon>Lamiaceae</taxon>
        <taxon>Nepetoideae</taxon>
        <taxon>Mentheae</taxon>
        <taxon>Salviinae</taxon>
        <taxon>Salvia</taxon>
        <taxon>Salvia subgen. Calosphace</taxon>
    </lineage>
</organism>
<dbReference type="EMBL" id="JBEAFC010000011">
    <property type="protein sequence ID" value="KAL1536623.1"/>
    <property type="molecule type" value="Genomic_DNA"/>
</dbReference>
<feature type="region of interest" description="Disordered" evidence="1">
    <location>
        <begin position="152"/>
        <end position="178"/>
    </location>
</feature>
<keyword evidence="4" id="KW-1185">Reference proteome</keyword>
<dbReference type="CDD" id="cd01647">
    <property type="entry name" value="RT_LTR"/>
    <property type="match status" value="1"/>
</dbReference>
<feature type="domain" description="Reverse transcriptase" evidence="2">
    <location>
        <begin position="297"/>
        <end position="357"/>
    </location>
</feature>
<dbReference type="Gene3D" id="2.40.70.10">
    <property type="entry name" value="Acid Proteases"/>
    <property type="match status" value="1"/>
</dbReference>
<dbReference type="SUPFAM" id="SSF56672">
    <property type="entry name" value="DNA/RNA polymerases"/>
    <property type="match status" value="1"/>
</dbReference>
<dbReference type="CDD" id="cd00303">
    <property type="entry name" value="retropepsin_like"/>
    <property type="match status" value="1"/>
</dbReference>
<proteinExistence type="predicted"/>
<evidence type="ECO:0000256" key="1">
    <source>
        <dbReference type="SAM" id="MobiDB-lite"/>
    </source>
</evidence>
<dbReference type="Pfam" id="PF00078">
    <property type="entry name" value="RVT_1"/>
    <property type="match status" value="1"/>
</dbReference>
<dbReference type="Gene3D" id="3.30.70.270">
    <property type="match status" value="1"/>
</dbReference>
<name>A0ABD1FXR2_SALDI</name>
<reference evidence="3 4" key="1">
    <citation type="submission" date="2024-06" db="EMBL/GenBank/DDBJ databases">
        <title>A chromosome level genome sequence of Diviner's sage (Salvia divinorum).</title>
        <authorList>
            <person name="Ford S.A."/>
            <person name="Ro D.-K."/>
            <person name="Ness R.W."/>
            <person name="Phillips M.A."/>
        </authorList>
    </citation>
    <scope>NUCLEOTIDE SEQUENCE [LARGE SCALE GENOMIC DNA]</scope>
    <source>
        <strain evidence="3">SAF-2024a</strain>
        <tissue evidence="3">Leaf</tissue>
    </source>
</reference>
<sequence length="357" mass="40371">MFTLPIKIGAVRIEHAMCDLGASINVLPYSVYTRLVGAKLVETNVVIQLADRSCINPVGVLENIIVKVHDFLYPADFHVIQMSEASSAKSSGECLEEEFLKEKFEGVIENEEVEMEVTSWCEAVQEKNLTDEEISEAIMDFCQAKRSAGSSRPAQLASMEKAPEQGNQPNDEKENPLPKVESLPKELKKLSPGLKYAYLGEDETLPVIVNSQLTQEQEARLLEVLGRNKKAIGWTLSDLVGISPDLCMHHIWLEEGAKAHREPQRKLNPHMREEVMKEILKLLSLGIIYSIPDSEWIYVDPEDKRKTTFTCPFGTYAYWRMPFGLCNAPGTFQRCMMSIFSDLLEDCIEIFMDDFTV</sequence>